<dbReference type="InterPro" id="IPR057268">
    <property type="entry name" value="Ribosomal_L18"/>
</dbReference>
<evidence type="ECO:0000256" key="1">
    <source>
        <dbReference type="ARBA" id="ARBA00007116"/>
    </source>
</evidence>
<reference evidence="8 9" key="1">
    <citation type="journal article" date="2010" name="Proc. Natl. Acad. Sci. U.S.A.">
        <title>A Nitrospira metagenome illuminates the physiology and evolution of globally important nitrite-oxidizing bacteria.</title>
        <authorList>
            <person name="Lucker S."/>
            <person name="Wagner M."/>
            <person name="Maixner F."/>
            <person name="Pelletier E."/>
            <person name="Koch H."/>
            <person name="Vacherie B."/>
            <person name="Rattei T."/>
            <person name="Sinninghe Damste J."/>
            <person name="Spieck E."/>
            <person name="Le Paslier D."/>
            <person name="Daims H."/>
        </authorList>
    </citation>
    <scope>NUCLEOTIDE SEQUENCE [LARGE SCALE GENOMIC DNA]</scope>
</reference>
<dbReference type="Proteomes" id="UP000001660">
    <property type="component" value="Chromosome"/>
</dbReference>
<dbReference type="AlphaFoldDB" id="D8PCW8"/>
<dbReference type="STRING" id="330214.NIDE1327"/>
<evidence type="ECO:0000256" key="3">
    <source>
        <dbReference type="ARBA" id="ARBA00022884"/>
    </source>
</evidence>
<dbReference type="SUPFAM" id="SSF53137">
    <property type="entry name" value="Translational machinery components"/>
    <property type="match status" value="1"/>
</dbReference>
<dbReference type="EMBL" id="FP929003">
    <property type="protein sequence ID" value="CBK41077.1"/>
    <property type="molecule type" value="Genomic_DNA"/>
</dbReference>
<accession>D8PCW8</accession>
<dbReference type="InterPro" id="IPR004389">
    <property type="entry name" value="Ribosomal_uL18_bac-type"/>
</dbReference>
<dbReference type="GO" id="GO:0003735">
    <property type="term" value="F:structural constituent of ribosome"/>
    <property type="evidence" value="ECO:0007669"/>
    <property type="project" value="InterPro"/>
</dbReference>
<evidence type="ECO:0000256" key="4">
    <source>
        <dbReference type="ARBA" id="ARBA00022980"/>
    </source>
</evidence>
<keyword evidence="5 7" id="KW-0687">Ribonucleoprotein</keyword>
<dbReference type="eggNOG" id="COG0256">
    <property type="taxonomic scope" value="Bacteria"/>
</dbReference>
<evidence type="ECO:0000256" key="6">
    <source>
        <dbReference type="ARBA" id="ARBA00035197"/>
    </source>
</evidence>
<dbReference type="FunFam" id="3.30.420.100:FF:000001">
    <property type="entry name" value="50S ribosomal protein L18"/>
    <property type="match status" value="1"/>
</dbReference>
<dbReference type="CDD" id="cd00432">
    <property type="entry name" value="Ribosomal_L18_L5e"/>
    <property type="match status" value="1"/>
</dbReference>
<dbReference type="NCBIfam" id="TIGR00060">
    <property type="entry name" value="L18_bact"/>
    <property type="match status" value="1"/>
</dbReference>
<keyword evidence="2 7" id="KW-0699">rRNA-binding</keyword>
<protein>
    <recommendedName>
        <fullName evidence="6 7">Large ribosomal subunit protein uL18</fullName>
    </recommendedName>
</protein>
<dbReference type="PANTHER" id="PTHR12899">
    <property type="entry name" value="39S RIBOSOMAL PROTEIN L18, MITOCHONDRIAL"/>
    <property type="match status" value="1"/>
</dbReference>
<evidence type="ECO:0000313" key="8">
    <source>
        <dbReference type="EMBL" id="CBK41077.1"/>
    </source>
</evidence>
<dbReference type="GO" id="GO:0022625">
    <property type="term" value="C:cytosolic large ribosomal subunit"/>
    <property type="evidence" value="ECO:0007669"/>
    <property type="project" value="TreeGrafter"/>
</dbReference>
<dbReference type="Pfam" id="PF00861">
    <property type="entry name" value="Ribosomal_L18p"/>
    <property type="match status" value="1"/>
</dbReference>
<dbReference type="PANTHER" id="PTHR12899:SF3">
    <property type="entry name" value="LARGE RIBOSOMAL SUBUNIT PROTEIN UL18M"/>
    <property type="match status" value="1"/>
</dbReference>
<dbReference type="HOGENOM" id="CLU_098841_0_1_0"/>
<dbReference type="Gene3D" id="3.30.420.100">
    <property type="match status" value="1"/>
</dbReference>
<comment type="similarity">
    <text evidence="1 7">Belongs to the universal ribosomal protein uL18 family.</text>
</comment>
<dbReference type="KEGG" id="nde:NIDE1327"/>
<evidence type="ECO:0000256" key="2">
    <source>
        <dbReference type="ARBA" id="ARBA00022730"/>
    </source>
</evidence>
<dbReference type="GO" id="GO:0008097">
    <property type="term" value="F:5S rRNA binding"/>
    <property type="evidence" value="ECO:0007669"/>
    <property type="project" value="TreeGrafter"/>
</dbReference>
<keyword evidence="9" id="KW-1185">Reference proteome</keyword>
<proteinExistence type="inferred from homology"/>
<dbReference type="GO" id="GO:0006412">
    <property type="term" value="P:translation"/>
    <property type="evidence" value="ECO:0007669"/>
    <property type="project" value="UniProtKB-UniRule"/>
</dbReference>
<sequence length="121" mass="13417">MNTQEKNRKLARRKQRVRKSVIGTSERPRLNVFRSRAHIYAQIIDDLRGHTVASASTLDESLRKTVKSTGSIEGAKAVGKLIAERAKAAKVSMVVFDRGGRQYHGRVKALADASREGGLQF</sequence>
<evidence type="ECO:0000313" key="9">
    <source>
        <dbReference type="Proteomes" id="UP000001660"/>
    </source>
</evidence>
<dbReference type="HAMAP" id="MF_01337_B">
    <property type="entry name" value="Ribosomal_uL18_B"/>
    <property type="match status" value="1"/>
</dbReference>
<keyword evidence="3 7" id="KW-0694">RNA-binding</keyword>
<name>D8PCW8_9BACT</name>
<evidence type="ECO:0000256" key="7">
    <source>
        <dbReference type="HAMAP-Rule" id="MF_01337"/>
    </source>
</evidence>
<evidence type="ECO:0000256" key="5">
    <source>
        <dbReference type="ARBA" id="ARBA00023274"/>
    </source>
</evidence>
<dbReference type="InterPro" id="IPR005484">
    <property type="entry name" value="Ribosomal_uL18_bac/plant/anim"/>
</dbReference>
<comment type="function">
    <text evidence="7">This is one of the proteins that bind and probably mediate the attachment of the 5S RNA into the large ribosomal subunit, where it forms part of the central protuberance.</text>
</comment>
<comment type="subunit">
    <text evidence="7">Part of the 50S ribosomal subunit; part of the 5S rRNA/L5/L18/L25 subcomplex. Contacts the 5S and 23S rRNAs.</text>
</comment>
<keyword evidence="4 7" id="KW-0689">Ribosomal protein</keyword>
<gene>
    <name evidence="7 8" type="primary">rplR</name>
    <name evidence="8" type="ORF">NIDE1327</name>
</gene>
<organism evidence="8 9">
    <name type="scientific">Nitrospira defluvii</name>
    <dbReference type="NCBI Taxonomy" id="330214"/>
    <lineage>
        <taxon>Bacteria</taxon>
        <taxon>Pseudomonadati</taxon>
        <taxon>Nitrospirota</taxon>
        <taxon>Nitrospiria</taxon>
        <taxon>Nitrospirales</taxon>
        <taxon>Nitrospiraceae</taxon>
        <taxon>Nitrospira</taxon>
    </lineage>
</organism>